<evidence type="ECO:0000313" key="4">
    <source>
        <dbReference type="Proteomes" id="UP001369736"/>
    </source>
</evidence>
<dbReference type="SUPFAM" id="SSF81301">
    <property type="entry name" value="Nucleotidyltransferase"/>
    <property type="match status" value="1"/>
</dbReference>
<dbReference type="Proteomes" id="UP001369736">
    <property type="component" value="Unassembled WGS sequence"/>
</dbReference>
<accession>A0ABU8M350</accession>
<name>A0ABU8M350_9PSEU</name>
<keyword evidence="4" id="KW-1185">Reference proteome</keyword>
<dbReference type="CDD" id="cd05400">
    <property type="entry name" value="NT_2-5OAS_ClassI-CCAase"/>
    <property type="match status" value="1"/>
</dbReference>
<evidence type="ECO:0000313" key="3">
    <source>
        <dbReference type="EMBL" id="MEJ2861462.1"/>
    </source>
</evidence>
<dbReference type="InterPro" id="IPR043519">
    <property type="entry name" value="NT_sf"/>
</dbReference>
<feature type="region of interest" description="Disordered" evidence="2">
    <location>
        <begin position="1"/>
        <end position="23"/>
    </location>
</feature>
<dbReference type="InterPro" id="IPR053550">
    <property type="entry name" value="CD-NTase"/>
</dbReference>
<reference evidence="3 4" key="1">
    <citation type="submission" date="2024-03" db="EMBL/GenBank/DDBJ databases">
        <title>Actinomycetospora sp. OC33-EN07, a novel actinomycete isolated from wild orchid (Aerides multiflora).</title>
        <authorList>
            <person name="Suriyachadkun C."/>
        </authorList>
    </citation>
    <scope>NUCLEOTIDE SEQUENCE [LARGE SCALE GENOMIC DNA]</scope>
    <source>
        <strain evidence="3 4">OC33-EN07</strain>
    </source>
</reference>
<evidence type="ECO:0000256" key="2">
    <source>
        <dbReference type="SAM" id="MobiDB-lite"/>
    </source>
</evidence>
<comment type="caution">
    <text evidence="3">The sequence shown here is derived from an EMBL/GenBank/DDBJ whole genome shotgun (WGS) entry which is preliminary data.</text>
</comment>
<dbReference type="EMBL" id="JBBEGM010000003">
    <property type="protein sequence ID" value="MEJ2861462.1"/>
    <property type="molecule type" value="Genomic_DNA"/>
</dbReference>
<evidence type="ECO:0000256" key="1">
    <source>
        <dbReference type="ARBA" id="ARBA00023118"/>
    </source>
</evidence>
<sequence>MGGSGGGSNYADRRPAEELRQETQRDIQSAELLANANSFLNEQLVEINDRDVETINARLDDIEGAISEVVEDIDRLVFGGSVSKHTYVDGLSDVDSLVLLNATEGMPTESPQQFREAFAQIIRNAALPGVADVYVGNLAVTLSYSDGTEIQLLPALRTAPDGDLRISSSNGERWRSIHPRRFAEQLTALNQRNGNRLVPTIKLAKAIVATLPEGRRPSGYHMEALAVEAFSSYSGPLNYTSMLQHFFSTAATRVLTPITDRTGQSSQVDESLGSANSPERARVADDLNRIARRMKNSTNVGQWRDLLDE</sequence>
<gene>
    <name evidence="3" type="ORF">WCD58_09865</name>
</gene>
<dbReference type="NCBIfam" id="NF041117">
    <property type="entry name" value="CBASS_cyclase_b"/>
    <property type="match status" value="1"/>
</dbReference>
<dbReference type="RefSeq" id="WP_337702164.1">
    <property type="nucleotide sequence ID" value="NZ_JBBEGM010000003.1"/>
</dbReference>
<organism evidence="3 4">
    <name type="scientific">Actinomycetospora flava</name>
    <dbReference type="NCBI Taxonomy" id="3129232"/>
    <lineage>
        <taxon>Bacteria</taxon>
        <taxon>Bacillati</taxon>
        <taxon>Actinomycetota</taxon>
        <taxon>Actinomycetes</taxon>
        <taxon>Pseudonocardiales</taxon>
        <taxon>Pseudonocardiaceae</taxon>
        <taxon>Actinomycetospora</taxon>
    </lineage>
</organism>
<protein>
    <submittedName>
        <fullName evidence="3">CBASS oligonucleotide cyclase</fullName>
    </submittedName>
</protein>
<proteinExistence type="predicted"/>
<feature type="compositionally biased region" description="Basic and acidic residues" evidence="2">
    <location>
        <begin position="11"/>
        <end position="23"/>
    </location>
</feature>
<dbReference type="InterPro" id="IPR006116">
    <property type="entry name" value="NT_2-5OAS_ClassI-CCAase"/>
</dbReference>
<keyword evidence="1" id="KW-0051">Antiviral defense</keyword>